<reference evidence="3" key="1">
    <citation type="submission" date="2015-08" db="EMBL/GenBank/DDBJ databases">
        <authorList>
            <person name="Babu N.S."/>
            <person name="Beckwith C.J."/>
            <person name="Beseler K.G."/>
            <person name="Brison A."/>
            <person name="Carone J.V."/>
            <person name="Caskin T.P."/>
            <person name="Diamond M."/>
            <person name="Durham M.E."/>
            <person name="Foxe J.M."/>
            <person name="Go M."/>
            <person name="Henderson B.A."/>
            <person name="Jones I.B."/>
            <person name="McGettigan J.A."/>
            <person name="Micheletti S.J."/>
            <person name="Nasrallah M.E."/>
            <person name="Ortiz D."/>
            <person name="Piller C.R."/>
            <person name="Privatt S.R."/>
            <person name="Schneider S.L."/>
            <person name="Sharp S."/>
            <person name="Smith T.C."/>
            <person name="Stanton J.D."/>
            <person name="Ullery H.E."/>
            <person name="Wilson R.J."/>
            <person name="Serrano M.G."/>
            <person name="Buck G."/>
            <person name="Lee V."/>
            <person name="Wang Y."/>
            <person name="Carvalho R."/>
            <person name="Voegtly L."/>
            <person name="Shi R."/>
            <person name="Duckworth R."/>
            <person name="Johnson A."/>
            <person name="Loviza R."/>
            <person name="Walstead R."/>
            <person name="Shah Z."/>
            <person name="Kiflezghi M."/>
            <person name="Wade K."/>
            <person name="Ball S.L."/>
            <person name="Bradley K.W."/>
            <person name="Asai D.J."/>
            <person name="Bowman C.A."/>
            <person name="Russell D.A."/>
            <person name="Pope W.H."/>
            <person name="Jacobs-Sera D."/>
            <person name="Hendrix R.W."/>
            <person name="Hatfull G.F."/>
        </authorList>
    </citation>
    <scope>NUCLEOTIDE SEQUENCE</scope>
    <source>
        <tissue evidence="3">Radial nerve</tissue>
    </source>
</reference>
<protein>
    <submittedName>
        <fullName evidence="3">Somatostatin-type</fullName>
    </submittedName>
</protein>
<feature type="signal peptide" evidence="2">
    <location>
        <begin position="1"/>
        <end position="24"/>
    </location>
</feature>
<evidence type="ECO:0000256" key="2">
    <source>
        <dbReference type="SAM" id="SignalP"/>
    </source>
</evidence>
<accession>A0A0U2NIE4</accession>
<evidence type="ECO:0000313" key="3">
    <source>
        <dbReference type="EMBL" id="ALJ99950.1"/>
    </source>
</evidence>
<dbReference type="AlphaFoldDB" id="A0A0U2NIE4"/>
<feature type="region of interest" description="Disordered" evidence="1">
    <location>
        <begin position="27"/>
        <end position="55"/>
    </location>
</feature>
<sequence length="132" mass="14817">MRFCCVVVVLPLICVLAGCLVAHAAPRRGGGGNSDPRWKRNFSPPGMQSSGGSYNKGDLVERILNRLQERLLGKVDLSQTNTWHGNQSPKELDLQRYSDQEDEFIDDDDEVPNRPAIKRKCIGRFQPFSMPC</sequence>
<dbReference type="PROSITE" id="PS51257">
    <property type="entry name" value="PROKAR_LIPOPROTEIN"/>
    <property type="match status" value="1"/>
</dbReference>
<dbReference type="EMBL" id="KT601708">
    <property type="protein sequence ID" value="ALJ99950.1"/>
    <property type="molecule type" value="mRNA"/>
</dbReference>
<keyword evidence="2" id="KW-0732">Signal</keyword>
<proteinExistence type="evidence at transcript level"/>
<name>A0A0U2NIE4_ASTRU</name>
<evidence type="ECO:0000256" key="1">
    <source>
        <dbReference type="SAM" id="MobiDB-lite"/>
    </source>
</evidence>
<organism evidence="3">
    <name type="scientific">Asterias rubens</name>
    <name type="common">Common European starfish</name>
    <name type="synonym">Asterias vulgaris</name>
    <dbReference type="NCBI Taxonomy" id="7604"/>
    <lineage>
        <taxon>Eukaryota</taxon>
        <taxon>Metazoa</taxon>
        <taxon>Echinodermata</taxon>
        <taxon>Eleutherozoa</taxon>
        <taxon>Asterozoa</taxon>
        <taxon>Asteroidea</taxon>
        <taxon>Forcipulatacea</taxon>
        <taxon>Forcipulatida</taxon>
        <taxon>Asteriidae</taxon>
        <taxon>Asterias</taxon>
    </lineage>
</organism>
<feature type="chain" id="PRO_5006831548" evidence="2">
    <location>
        <begin position="25"/>
        <end position="132"/>
    </location>
</feature>